<dbReference type="GeneID" id="36585156"/>
<organism evidence="2 3">
    <name type="scientific">Hyaloscypha bicolor E</name>
    <dbReference type="NCBI Taxonomy" id="1095630"/>
    <lineage>
        <taxon>Eukaryota</taxon>
        <taxon>Fungi</taxon>
        <taxon>Dikarya</taxon>
        <taxon>Ascomycota</taxon>
        <taxon>Pezizomycotina</taxon>
        <taxon>Leotiomycetes</taxon>
        <taxon>Helotiales</taxon>
        <taxon>Hyaloscyphaceae</taxon>
        <taxon>Hyaloscypha</taxon>
        <taxon>Hyaloscypha bicolor</taxon>
    </lineage>
</organism>
<evidence type="ECO:0000313" key="3">
    <source>
        <dbReference type="Proteomes" id="UP000235371"/>
    </source>
</evidence>
<dbReference type="EMBL" id="KZ613843">
    <property type="protein sequence ID" value="PMD57919.1"/>
    <property type="molecule type" value="Genomic_DNA"/>
</dbReference>
<feature type="domain" description="DUF7730" evidence="1">
    <location>
        <begin position="68"/>
        <end position="300"/>
    </location>
</feature>
<keyword evidence="3" id="KW-1185">Reference proteome</keyword>
<evidence type="ECO:0000313" key="2">
    <source>
        <dbReference type="EMBL" id="PMD57919.1"/>
    </source>
</evidence>
<accession>A0A2J6T4H8</accession>
<proteinExistence type="predicted"/>
<dbReference type="RefSeq" id="XP_024734823.1">
    <property type="nucleotide sequence ID" value="XM_024877079.1"/>
</dbReference>
<dbReference type="InterPro" id="IPR056632">
    <property type="entry name" value="DUF7730"/>
</dbReference>
<protein>
    <recommendedName>
        <fullName evidence="1">DUF7730 domain-containing protein</fullName>
    </recommendedName>
</protein>
<dbReference type="OrthoDB" id="4757095at2759"/>
<dbReference type="Pfam" id="PF24864">
    <property type="entry name" value="DUF7730"/>
    <property type="match status" value="1"/>
</dbReference>
<dbReference type="AlphaFoldDB" id="A0A2J6T4H8"/>
<dbReference type="PANTHER" id="PTHR38790">
    <property type="entry name" value="2EXR DOMAIN-CONTAINING PROTEIN-RELATED"/>
    <property type="match status" value="1"/>
</dbReference>
<sequence>MGFKIWLQAHLSRISSKTPVVPRRHLPYPRLLGPPPVGITDHLRRTSITRAPSPASEDGIDKHSLHILLDVLPLEVRQQIWETILGGHSFHLKIRQGQLVALRCLSSDPTNCTDTNWEVHPKHKRRERERHRKGRKRDSLLPILQSCKQIYGESVNILYSSNAFLISDIDTMMYLPSLLLPQRIDAIQTLYFNWIGLPSHISTLLRFEGKEDVQATLTYPTAWTTIWRNISAMKGLQTLLVNLSICPDVWSRSWGNMNETTSDELLAPIKEVTRPSTFILSLPFPRMKNSVAQREMRDRDFTVYEYTLGVHGDWDGIDPWDALHCTIRRTNTL</sequence>
<gene>
    <name evidence="2" type="ORF">K444DRAFT_564814</name>
</gene>
<reference evidence="2 3" key="1">
    <citation type="submission" date="2016-04" db="EMBL/GenBank/DDBJ databases">
        <title>A degradative enzymes factory behind the ericoid mycorrhizal symbiosis.</title>
        <authorList>
            <consortium name="DOE Joint Genome Institute"/>
            <person name="Martino E."/>
            <person name="Morin E."/>
            <person name="Grelet G."/>
            <person name="Kuo A."/>
            <person name="Kohler A."/>
            <person name="Daghino S."/>
            <person name="Barry K."/>
            <person name="Choi C."/>
            <person name="Cichocki N."/>
            <person name="Clum A."/>
            <person name="Copeland A."/>
            <person name="Hainaut M."/>
            <person name="Haridas S."/>
            <person name="Labutti K."/>
            <person name="Lindquist E."/>
            <person name="Lipzen A."/>
            <person name="Khouja H.-R."/>
            <person name="Murat C."/>
            <person name="Ohm R."/>
            <person name="Olson A."/>
            <person name="Spatafora J."/>
            <person name="Veneault-Fourrey C."/>
            <person name="Henrissat B."/>
            <person name="Grigoriev I."/>
            <person name="Martin F."/>
            <person name="Perotto S."/>
        </authorList>
    </citation>
    <scope>NUCLEOTIDE SEQUENCE [LARGE SCALE GENOMIC DNA]</scope>
    <source>
        <strain evidence="2 3">E</strain>
    </source>
</reference>
<name>A0A2J6T4H8_9HELO</name>
<dbReference type="InParanoid" id="A0A2J6T4H8"/>
<evidence type="ECO:0000259" key="1">
    <source>
        <dbReference type="Pfam" id="PF24864"/>
    </source>
</evidence>
<dbReference type="STRING" id="1095630.A0A2J6T4H8"/>
<dbReference type="PANTHER" id="PTHR38790:SF9">
    <property type="entry name" value="F-BOX DOMAIN-CONTAINING PROTEIN"/>
    <property type="match status" value="1"/>
</dbReference>
<dbReference type="Proteomes" id="UP000235371">
    <property type="component" value="Unassembled WGS sequence"/>
</dbReference>